<feature type="domain" description="ABC transporter" evidence="5">
    <location>
        <begin position="8"/>
        <end position="183"/>
    </location>
</feature>
<comment type="similarity">
    <text evidence="1">Belongs to the ABC transporter superfamily.</text>
</comment>
<dbReference type="Gene3D" id="3.40.50.300">
    <property type="entry name" value="P-loop containing nucleotide triphosphate hydrolases"/>
    <property type="match status" value="1"/>
</dbReference>
<dbReference type="Proteomes" id="UP000824211">
    <property type="component" value="Unassembled WGS sequence"/>
</dbReference>
<comment type="caution">
    <text evidence="6">The sequence shown here is derived from an EMBL/GenBank/DDBJ whole genome shotgun (WGS) entry which is preliminary data.</text>
</comment>
<accession>A0A9D2MD14</accession>
<dbReference type="CDD" id="cd03257">
    <property type="entry name" value="ABC_NikE_OppD_transporters"/>
    <property type="match status" value="1"/>
</dbReference>
<proteinExistence type="inferred from homology"/>
<dbReference type="GO" id="GO:0005524">
    <property type="term" value="F:ATP binding"/>
    <property type="evidence" value="ECO:0007669"/>
    <property type="project" value="UniProtKB-KW"/>
</dbReference>
<name>A0A9D2MD14_9FIRM</name>
<dbReference type="PANTHER" id="PTHR43776:SF7">
    <property type="entry name" value="D,D-DIPEPTIDE TRANSPORT ATP-BINDING PROTEIN DDPF-RELATED"/>
    <property type="match status" value="1"/>
</dbReference>
<sequence>MAEREKLIEIKDLQISFGSGRRKFVAVDHVNFDIYKGETFSLVGESGSGKTTIGRAITRINPTSGGEILFKGRRINGRIPKELDQEVIRKCQMIFQDPMASLNERAKVEYIIAEGLLNFHLYKDQADLHEKVMAALHEVGLLPEFASRFPHEFSGGQRQRIGIARALIMEPEFIVADEPISAL</sequence>
<keyword evidence="3" id="KW-0547">Nucleotide-binding</keyword>
<dbReference type="InterPro" id="IPR027417">
    <property type="entry name" value="P-loop_NTPase"/>
</dbReference>
<evidence type="ECO:0000256" key="3">
    <source>
        <dbReference type="ARBA" id="ARBA00022741"/>
    </source>
</evidence>
<evidence type="ECO:0000256" key="1">
    <source>
        <dbReference type="ARBA" id="ARBA00005417"/>
    </source>
</evidence>
<reference evidence="6" key="1">
    <citation type="journal article" date="2021" name="PeerJ">
        <title>Extensive microbial diversity within the chicken gut microbiome revealed by metagenomics and culture.</title>
        <authorList>
            <person name="Gilroy R."/>
            <person name="Ravi A."/>
            <person name="Getino M."/>
            <person name="Pursley I."/>
            <person name="Horton D.L."/>
            <person name="Alikhan N.F."/>
            <person name="Baker D."/>
            <person name="Gharbi K."/>
            <person name="Hall N."/>
            <person name="Watson M."/>
            <person name="Adriaenssens E.M."/>
            <person name="Foster-Nyarko E."/>
            <person name="Jarju S."/>
            <person name="Secka A."/>
            <person name="Antonio M."/>
            <person name="Oren A."/>
            <person name="Chaudhuri R.R."/>
            <person name="La Ragione R."/>
            <person name="Hildebrand F."/>
            <person name="Pallen M.J."/>
        </authorList>
    </citation>
    <scope>NUCLEOTIDE SEQUENCE</scope>
    <source>
        <strain evidence="6">ChiHjej9B8-13557</strain>
    </source>
</reference>
<dbReference type="InterPro" id="IPR017871">
    <property type="entry name" value="ABC_transporter-like_CS"/>
</dbReference>
<dbReference type="InterPro" id="IPR050319">
    <property type="entry name" value="ABC_transp_ATP-bind"/>
</dbReference>
<keyword evidence="4 6" id="KW-0067">ATP-binding</keyword>
<evidence type="ECO:0000313" key="7">
    <source>
        <dbReference type="Proteomes" id="UP000824211"/>
    </source>
</evidence>
<feature type="non-terminal residue" evidence="6">
    <location>
        <position position="183"/>
    </location>
</feature>
<evidence type="ECO:0000256" key="2">
    <source>
        <dbReference type="ARBA" id="ARBA00022448"/>
    </source>
</evidence>
<dbReference type="PROSITE" id="PS50893">
    <property type="entry name" value="ABC_TRANSPORTER_2"/>
    <property type="match status" value="1"/>
</dbReference>
<dbReference type="Pfam" id="PF00005">
    <property type="entry name" value="ABC_tran"/>
    <property type="match status" value="1"/>
</dbReference>
<dbReference type="EMBL" id="DWXX01000036">
    <property type="protein sequence ID" value="HJB58412.1"/>
    <property type="molecule type" value="Genomic_DNA"/>
</dbReference>
<dbReference type="AlphaFoldDB" id="A0A9D2MD14"/>
<dbReference type="PROSITE" id="PS00211">
    <property type="entry name" value="ABC_TRANSPORTER_1"/>
    <property type="match status" value="1"/>
</dbReference>
<dbReference type="GO" id="GO:0016887">
    <property type="term" value="F:ATP hydrolysis activity"/>
    <property type="evidence" value="ECO:0007669"/>
    <property type="project" value="InterPro"/>
</dbReference>
<organism evidence="6 7">
    <name type="scientific">Candidatus Faecalibacterium faecipullorum</name>
    <dbReference type="NCBI Taxonomy" id="2838578"/>
    <lineage>
        <taxon>Bacteria</taxon>
        <taxon>Bacillati</taxon>
        <taxon>Bacillota</taxon>
        <taxon>Clostridia</taxon>
        <taxon>Eubacteriales</taxon>
        <taxon>Oscillospiraceae</taxon>
        <taxon>Faecalibacterium</taxon>
    </lineage>
</organism>
<gene>
    <name evidence="6" type="ORF">H9771_01920</name>
</gene>
<evidence type="ECO:0000256" key="4">
    <source>
        <dbReference type="ARBA" id="ARBA00022840"/>
    </source>
</evidence>
<evidence type="ECO:0000259" key="5">
    <source>
        <dbReference type="PROSITE" id="PS50893"/>
    </source>
</evidence>
<dbReference type="InterPro" id="IPR003439">
    <property type="entry name" value="ABC_transporter-like_ATP-bd"/>
</dbReference>
<dbReference type="PANTHER" id="PTHR43776">
    <property type="entry name" value="TRANSPORT ATP-BINDING PROTEIN"/>
    <property type="match status" value="1"/>
</dbReference>
<dbReference type="SUPFAM" id="SSF52540">
    <property type="entry name" value="P-loop containing nucleoside triphosphate hydrolases"/>
    <property type="match status" value="1"/>
</dbReference>
<evidence type="ECO:0000313" key="6">
    <source>
        <dbReference type="EMBL" id="HJB58412.1"/>
    </source>
</evidence>
<protein>
    <submittedName>
        <fullName evidence="6">Dipeptide/oligopeptide/nickel ABC transporter ATP-binding protein</fullName>
    </submittedName>
</protein>
<reference evidence="6" key="2">
    <citation type="submission" date="2021-04" db="EMBL/GenBank/DDBJ databases">
        <authorList>
            <person name="Gilroy R."/>
        </authorList>
    </citation>
    <scope>NUCLEOTIDE SEQUENCE</scope>
    <source>
        <strain evidence="6">ChiHjej9B8-13557</strain>
    </source>
</reference>
<keyword evidence="2" id="KW-0813">Transport</keyword>